<proteinExistence type="predicted"/>
<reference evidence="2 3" key="1">
    <citation type="submission" date="2016-12" db="EMBL/GenBank/DDBJ databases">
        <authorList>
            <person name="Song W.-J."/>
            <person name="Kurnit D.M."/>
        </authorList>
    </citation>
    <scope>NUCLEOTIDE SEQUENCE [LARGE SCALE GENOMIC DNA]</scope>
    <source>
        <strain evidence="2 3">DSM 19599</strain>
    </source>
</reference>
<dbReference type="PANTHER" id="PTHR43245">
    <property type="entry name" value="BIFUNCTIONAL POLYMYXIN RESISTANCE PROTEIN ARNA"/>
    <property type="match status" value="1"/>
</dbReference>
<name>A0A1M7ZBQ7_9HYPH</name>
<gene>
    <name evidence="2" type="ORF">SAMN02745172_00922</name>
</gene>
<keyword evidence="3" id="KW-1185">Reference proteome</keyword>
<organism evidence="2 3">
    <name type="scientific">Pseudoxanthobacter soli DSM 19599</name>
    <dbReference type="NCBI Taxonomy" id="1123029"/>
    <lineage>
        <taxon>Bacteria</taxon>
        <taxon>Pseudomonadati</taxon>
        <taxon>Pseudomonadota</taxon>
        <taxon>Alphaproteobacteria</taxon>
        <taxon>Hyphomicrobiales</taxon>
        <taxon>Segnochrobactraceae</taxon>
        <taxon>Pseudoxanthobacter</taxon>
    </lineage>
</organism>
<dbReference type="EMBL" id="FRXO01000002">
    <property type="protein sequence ID" value="SHO62317.1"/>
    <property type="molecule type" value="Genomic_DNA"/>
</dbReference>
<dbReference type="InterPro" id="IPR001509">
    <property type="entry name" value="Epimerase_deHydtase"/>
</dbReference>
<dbReference type="InterPro" id="IPR036291">
    <property type="entry name" value="NAD(P)-bd_dom_sf"/>
</dbReference>
<dbReference type="SUPFAM" id="SSF51735">
    <property type="entry name" value="NAD(P)-binding Rossmann-fold domains"/>
    <property type="match status" value="1"/>
</dbReference>
<evidence type="ECO:0000259" key="1">
    <source>
        <dbReference type="Pfam" id="PF01370"/>
    </source>
</evidence>
<dbReference type="PANTHER" id="PTHR43245:SF13">
    <property type="entry name" value="UDP-D-APIOSE_UDP-D-XYLOSE SYNTHASE 2"/>
    <property type="match status" value="1"/>
</dbReference>
<dbReference type="Gene3D" id="3.40.50.720">
    <property type="entry name" value="NAD(P)-binding Rossmann-like Domain"/>
    <property type="match status" value="1"/>
</dbReference>
<accession>A0A1M7ZBQ7</accession>
<dbReference type="STRING" id="1123029.SAMN02745172_00922"/>
<dbReference type="Proteomes" id="UP000186406">
    <property type="component" value="Unassembled WGS sequence"/>
</dbReference>
<dbReference type="Pfam" id="PF01370">
    <property type="entry name" value="Epimerase"/>
    <property type="match status" value="1"/>
</dbReference>
<evidence type="ECO:0000313" key="3">
    <source>
        <dbReference type="Proteomes" id="UP000186406"/>
    </source>
</evidence>
<feature type="domain" description="NAD-dependent epimerase/dehydratase" evidence="1">
    <location>
        <begin position="5"/>
        <end position="220"/>
    </location>
</feature>
<dbReference type="OrthoDB" id="7305551at2"/>
<protein>
    <submittedName>
        <fullName evidence="2">Nucleoside-diphosphate-sugar epimerase</fullName>
    </submittedName>
</protein>
<dbReference type="AlphaFoldDB" id="A0A1M7ZBQ7"/>
<dbReference type="InterPro" id="IPR050177">
    <property type="entry name" value="Lipid_A_modif_metabolic_enz"/>
</dbReference>
<sequence>MAGRALVTGASGFIGRALTAELLRQGWSVVAVGREAAGLPRGAEAIGVARYDDTTLSAALRDIRCDVVFHLAAYGVTPSARDPGLMFDVNVAGTAAVVRTAARLGARAVVYAGSSAEYIEAPHGTAIAEDYPITTSALYGAAKAAGGLWGRAVAAQEGLVFQWLRVFGVFGPGEAPHRLFPAIAAKLTRDEPVDLSPGDQIRDLLYVDDVVLALLLGAMAALDGKAGPFNLCSGLPVSIRDVALALADALGKPHDLLRFGAISYRPDENLWLLGNAARFREATGFRPRFDIAQAARHFVRQYESPQAGERT</sequence>
<dbReference type="RefSeq" id="WP_073626116.1">
    <property type="nucleotide sequence ID" value="NZ_FRXO01000002.1"/>
</dbReference>
<evidence type="ECO:0000313" key="2">
    <source>
        <dbReference type="EMBL" id="SHO62317.1"/>
    </source>
</evidence>